<feature type="domain" description="HTH cro/C1-type" evidence="1">
    <location>
        <begin position="15"/>
        <end position="69"/>
    </location>
</feature>
<dbReference type="OrthoDB" id="8817527at2"/>
<dbReference type="Pfam" id="PF01381">
    <property type="entry name" value="HTH_3"/>
    <property type="match status" value="1"/>
</dbReference>
<dbReference type="InterPro" id="IPR010982">
    <property type="entry name" value="Lambda_DNA-bd_dom_sf"/>
</dbReference>
<accession>A0A158JFU5</accession>
<evidence type="ECO:0000259" key="1">
    <source>
        <dbReference type="PROSITE" id="PS50943"/>
    </source>
</evidence>
<dbReference type="RefSeq" id="WP_087671028.1">
    <property type="nucleotide sequence ID" value="NZ_FCNW02000094.1"/>
</dbReference>
<proteinExistence type="predicted"/>
<organism evidence="2 3">
    <name type="scientific">Caballeronia humi</name>
    <dbReference type="NCBI Taxonomy" id="326474"/>
    <lineage>
        <taxon>Bacteria</taxon>
        <taxon>Pseudomonadati</taxon>
        <taxon>Pseudomonadota</taxon>
        <taxon>Betaproteobacteria</taxon>
        <taxon>Burkholderiales</taxon>
        <taxon>Burkholderiaceae</taxon>
        <taxon>Caballeronia</taxon>
    </lineage>
</organism>
<dbReference type="PROSITE" id="PS50943">
    <property type="entry name" value="HTH_CROC1"/>
    <property type="match status" value="1"/>
</dbReference>
<dbReference type="Gene3D" id="1.10.260.40">
    <property type="entry name" value="lambda repressor-like DNA-binding domains"/>
    <property type="match status" value="1"/>
</dbReference>
<dbReference type="GO" id="GO:0003677">
    <property type="term" value="F:DNA binding"/>
    <property type="evidence" value="ECO:0007669"/>
    <property type="project" value="InterPro"/>
</dbReference>
<keyword evidence="3" id="KW-1185">Reference proteome</keyword>
<gene>
    <name evidence="2" type="ORF">AWB65_06581</name>
</gene>
<evidence type="ECO:0000313" key="3">
    <source>
        <dbReference type="Proteomes" id="UP000054977"/>
    </source>
</evidence>
<sequence>MNQTIVTAMQLGQILRSARRAKKLSQAQAAARVGLSQSRLSALELDPASITTEQLLALLGLYEIDLAVQSRATAARSSATEW</sequence>
<dbReference type="InterPro" id="IPR001387">
    <property type="entry name" value="Cro/C1-type_HTH"/>
</dbReference>
<name>A0A158JFU5_9BURK</name>
<comment type="caution">
    <text evidence="2">The sequence shown here is derived from an EMBL/GenBank/DDBJ whole genome shotgun (WGS) entry which is preliminary data.</text>
</comment>
<evidence type="ECO:0000313" key="2">
    <source>
        <dbReference type="EMBL" id="SAL67742.1"/>
    </source>
</evidence>
<reference evidence="2" key="1">
    <citation type="submission" date="2016-01" db="EMBL/GenBank/DDBJ databases">
        <authorList>
            <person name="Peeters C."/>
        </authorList>
    </citation>
    <scope>NUCLEOTIDE SEQUENCE [LARGE SCALE GENOMIC DNA]</scope>
    <source>
        <strain evidence="2">LMG 22934</strain>
    </source>
</reference>
<dbReference type="SUPFAM" id="SSF47413">
    <property type="entry name" value="lambda repressor-like DNA-binding domains"/>
    <property type="match status" value="1"/>
</dbReference>
<dbReference type="EMBL" id="FCNW02000094">
    <property type="protein sequence ID" value="SAL67742.1"/>
    <property type="molecule type" value="Genomic_DNA"/>
</dbReference>
<dbReference type="AlphaFoldDB" id="A0A158JFU5"/>
<dbReference type="CDD" id="cd00093">
    <property type="entry name" value="HTH_XRE"/>
    <property type="match status" value="1"/>
</dbReference>
<dbReference type="SMART" id="SM00530">
    <property type="entry name" value="HTH_XRE"/>
    <property type="match status" value="1"/>
</dbReference>
<dbReference type="STRING" id="326474.AWB65_06581"/>
<protein>
    <submittedName>
        <fullName evidence="2">XRE family transcriptional regulator</fullName>
    </submittedName>
</protein>
<dbReference type="Proteomes" id="UP000054977">
    <property type="component" value="Unassembled WGS sequence"/>
</dbReference>